<keyword evidence="2" id="KW-1185">Reference proteome</keyword>
<reference evidence="3" key="1">
    <citation type="submission" date="2017-02" db="UniProtKB">
        <authorList>
            <consortium name="WormBaseParasite"/>
        </authorList>
    </citation>
    <scope>IDENTIFICATION</scope>
</reference>
<sequence length="139" mass="16143">MADNFVPSTSAVLFPDLMSRDELTAVLKVKFHRMGVKVLRLDKLSHDELLRQFKKYVMPKPQRKAPNFYCSTINRTGNRTNANDLRKMSLTKLQNSQMKQNKADFINGQKLCNRKQIAGCTENYRDVKKARKHSPVRFP</sequence>
<protein>
    <submittedName>
        <fullName evidence="3">Ashwin</fullName>
    </submittedName>
</protein>
<proteinExistence type="predicted"/>
<accession>A0A0N5CZU7</accession>
<dbReference type="OrthoDB" id="10071059at2759"/>
<name>A0A0N5CZU7_THECL</name>
<dbReference type="Proteomes" id="UP000276776">
    <property type="component" value="Unassembled WGS sequence"/>
</dbReference>
<dbReference type="AlphaFoldDB" id="A0A0N5CZU7"/>
<reference evidence="1 2" key="2">
    <citation type="submission" date="2018-11" db="EMBL/GenBank/DDBJ databases">
        <authorList>
            <consortium name="Pathogen Informatics"/>
        </authorList>
    </citation>
    <scope>NUCLEOTIDE SEQUENCE [LARGE SCALE GENOMIC DNA]</scope>
</reference>
<evidence type="ECO:0000313" key="2">
    <source>
        <dbReference type="Proteomes" id="UP000276776"/>
    </source>
</evidence>
<gene>
    <name evidence="1" type="ORF">TCLT_LOCUS6025</name>
</gene>
<dbReference type="OMA" id="FKKFAMP"/>
<dbReference type="EMBL" id="UYYF01004382">
    <property type="protein sequence ID" value="VDN03338.1"/>
    <property type="molecule type" value="Genomic_DNA"/>
</dbReference>
<evidence type="ECO:0000313" key="3">
    <source>
        <dbReference type="WBParaSite" id="TCLT_0000603601-mRNA-1"/>
    </source>
</evidence>
<evidence type="ECO:0000313" key="1">
    <source>
        <dbReference type="EMBL" id="VDN03338.1"/>
    </source>
</evidence>
<organism evidence="3">
    <name type="scientific">Thelazia callipaeda</name>
    <name type="common">Oriental eyeworm</name>
    <name type="synonym">Parasitic nematode</name>
    <dbReference type="NCBI Taxonomy" id="103827"/>
    <lineage>
        <taxon>Eukaryota</taxon>
        <taxon>Metazoa</taxon>
        <taxon>Ecdysozoa</taxon>
        <taxon>Nematoda</taxon>
        <taxon>Chromadorea</taxon>
        <taxon>Rhabditida</taxon>
        <taxon>Spirurina</taxon>
        <taxon>Spiruromorpha</taxon>
        <taxon>Thelazioidea</taxon>
        <taxon>Thelaziidae</taxon>
        <taxon>Thelazia</taxon>
    </lineage>
</organism>
<dbReference type="WBParaSite" id="TCLT_0000603601-mRNA-1">
    <property type="protein sequence ID" value="TCLT_0000603601-mRNA-1"/>
    <property type="gene ID" value="TCLT_0000603601"/>
</dbReference>